<dbReference type="InterPro" id="IPR018497">
    <property type="entry name" value="Peptidase_M13_C"/>
</dbReference>
<dbReference type="SUPFAM" id="SSF55486">
    <property type="entry name" value="Metalloproteases ('zincins'), catalytic domain"/>
    <property type="match status" value="1"/>
</dbReference>
<dbReference type="Gene3D" id="1.10.1380.10">
    <property type="entry name" value="Neutral endopeptidase , domain2"/>
    <property type="match status" value="1"/>
</dbReference>
<keyword evidence="5" id="KW-0862">Zinc</keyword>
<dbReference type="Proteomes" id="UP001589773">
    <property type="component" value="Unassembled WGS sequence"/>
</dbReference>
<evidence type="ECO:0000256" key="1">
    <source>
        <dbReference type="ARBA" id="ARBA00001947"/>
    </source>
</evidence>
<organism evidence="10 11">
    <name type="scientific">Massilia consociata</name>
    <dbReference type="NCBI Taxonomy" id="760117"/>
    <lineage>
        <taxon>Bacteria</taxon>
        <taxon>Pseudomonadati</taxon>
        <taxon>Pseudomonadota</taxon>
        <taxon>Betaproteobacteria</taxon>
        <taxon>Burkholderiales</taxon>
        <taxon>Oxalobacteraceae</taxon>
        <taxon>Telluria group</taxon>
        <taxon>Massilia</taxon>
    </lineage>
</organism>
<evidence type="ECO:0000256" key="4">
    <source>
        <dbReference type="ARBA" id="ARBA00022801"/>
    </source>
</evidence>
<evidence type="ECO:0000313" key="10">
    <source>
        <dbReference type="EMBL" id="MFC0250753.1"/>
    </source>
</evidence>
<dbReference type="Pfam" id="PF01431">
    <property type="entry name" value="Peptidase_M13"/>
    <property type="match status" value="1"/>
</dbReference>
<comment type="cofactor">
    <cofactor evidence="1">
        <name>Zn(2+)</name>
        <dbReference type="ChEBI" id="CHEBI:29105"/>
    </cofactor>
</comment>
<gene>
    <name evidence="10" type="ORF">ACFFJK_02525</name>
</gene>
<dbReference type="PRINTS" id="PR00786">
    <property type="entry name" value="NEPRILYSIN"/>
</dbReference>
<dbReference type="InterPro" id="IPR042089">
    <property type="entry name" value="Peptidase_M13_dom_2"/>
</dbReference>
<feature type="signal peptide" evidence="7">
    <location>
        <begin position="1"/>
        <end position="28"/>
    </location>
</feature>
<sequence length="697" mass="76573">MKTSWTPIRTAVILALCGATFAFAPAQAAGQAAAAGAGTNASASASGTAPARPAGAVVLPGDDFYAWANGEWMATTEIPADRGSWGAMYALAEESNARIARLIEEAAADKSAGAEARKVTDFYNAYMNEAGIEAAGLSALKPRLAKIEAVKTRADLSRVLGEFLRADVDPLNMTNFNTPNLFGVWINQDLADPSRNVPYLLQGGLGMPDRAYYLDNSPRMNELRGKYQQYIVAMLELAGYDNPAQRAAKIFALESELAQSHASREESADIQKANNHWTMKDFAAKAPGMDWNAFMKGARLAGQDRFIAYHPGALKGAAEQVAATDLATWKDYLAFHSLNQFANTLPKAYADLRFAFYGKGLTGSPQQSPRWKRALAATNGALEDAVGKMYVAKYFPAGHKVHIQKMVANIKDAFARRIDKLDWMAPSTRAQAKEKVRTMYVGVGYPDTWKSYEGLVVSPTDALGNVMRAQEFHYTRQLSKLKQKPKKTDWAMPAQLVNALNLPLQNALNFPAAILQPPFYDPKASDARNYGAIGSVIGHEISHSFDDMGAQFDARGRLRDWWTKEDLAHFRKASQKLVEQYNAYKPFEDLAVNGKLTLSENLSDLAGLAAAHDAFKASPGGKGSGVEADRAFFTGFARSWRTKMREASLRRTVLTDSHAPGQYRTYTVRNLDAWYEAFDVRPGQQLYLAPGERVRVW</sequence>
<proteinExistence type="predicted"/>
<name>A0ABV6FB54_9BURK</name>
<evidence type="ECO:0000313" key="11">
    <source>
        <dbReference type="Proteomes" id="UP001589773"/>
    </source>
</evidence>
<comment type="caution">
    <text evidence="10">The sequence shown here is derived from an EMBL/GenBank/DDBJ whole genome shotgun (WGS) entry which is preliminary data.</text>
</comment>
<dbReference type="Pfam" id="PF05649">
    <property type="entry name" value="Peptidase_M13_N"/>
    <property type="match status" value="1"/>
</dbReference>
<keyword evidence="11" id="KW-1185">Reference proteome</keyword>
<keyword evidence="6" id="KW-0482">Metalloprotease</keyword>
<reference evidence="10 11" key="1">
    <citation type="submission" date="2024-09" db="EMBL/GenBank/DDBJ databases">
        <authorList>
            <person name="Sun Q."/>
            <person name="Mori K."/>
        </authorList>
    </citation>
    <scope>NUCLEOTIDE SEQUENCE [LARGE SCALE GENOMIC DNA]</scope>
    <source>
        <strain evidence="10 11">CCM 7792</strain>
    </source>
</reference>
<keyword evidence="3" id="KW-0479">Metal-binding</keyword>
<dbReference type="RefSeq" id="WP_379677514.1">
    <property type="nucleotide sequence ID" value="NZ_JBHLWP010000003.1"/>
</dbReference>
<keyword evidence="4" id="KW-0378">Hydrolase</keyword>
<dbReference type="Gene3D" id="3.40.390.10">
    <property type="entry name" value="Collagenase (Catalytic Domain)"/>
    <property type="match status" value="1"/>
</dbReference>
<dbReference type="CDD" id="cd08662">
    <property type="entry name" value="M13"/>
    <property type="match status" value="1"/>
</dbReference>
<feature type="domain" description="Peptidase M13 N-terminal" evidence="9">
    <location>
        <begin position="60"/>
        <end position="446"/>
    </location>
</feature>
<dbReference type="PANTHER" id="PTHR11733:SF211">
    <property type="entry name" value="OLIGOPEPTIDASE LIPOPROTEIN M13 FAMILY"/>
    <property type="match status" value="1"/>
</dbReference>
<evidence type="ECO:0000256" key="7">
    <source>
        <dbReference type="SAM" id="SignalP"/>
    </source>
</evidence>
<accession>A0ABV6FB54</accession>
<dbReference type="InterPro" id="IPR008753">
    <property type="entry name" value="Peptidase_M13_N"/>
</dbReference>
<dbReference type="PANTHER" id="PTHR11733">
    <property type="entry name" value="ZINC METALLOPROTEASE FAMILY M13 NEPRILYSIN-RELATED"/>
    <property type="match status" value="1"/>
</dbReference>
<dbReference type="InterPro" id="IPR000718">
    <property type="entry name" value="Peptidase_M13"/>
</dbReference>
<keyword evidence="7" id="KW-0732">Signal</keyword>
<evidence type="ECO:0000259" key="8">
    <source>
        <dbReference type="Pfam" id="PF01431"/>
    </source>
</evidence>
<dbReference type="InterPro" id="IPR024079">
    <property type="entry name" value="MetalloPept_cat_dom_sf"/>
</dbReference>
<evidence type="ECO:0000256" key="5">
    <source>
        <dbReference type="ARBA" id="ARBA00022833"/>
    </source>
</evidence>
<evidence type="ECO:0000256" key="6">
    <source>
        <dbReference type="ARBA" id="ARBA00023049"/>
    </source>
</evidence>
<feature type="chain" id="PRO_5046712214" evidence="7">
    <location>
        <begin position="29"/>
        <end position="697"/>
    </location>
</feature>
<keyword evidence="2" id="KW-0645">Protease</keyword>
<dbReference type="EMBL" id="JBHLWP010000003">
    <property type="protein sequence ID" value="MFC0250753.1"/>
    <property type="molecule type" value="Genomic_DNA"/>
</dbReference>
<evidence type="ECO:0000256" key="3">
    <source>
        <dbReference type="ARBA" id="ARBA00022723"/>
    </source>
</evidence>
<evidence type="ECO:0000256" key="2">
    <source>
        <dbReference type="ARBA" id="ARBA00022670"/>
    </source>
</evidence>
<protein>
    <submittedName>
        <fullName evidence="10">M13 family metallopeptidase</fullName>
    </submittedName>
</protein>
<feature type="domain" description="Peptidase M13 C-terminal" evidence="8">
    <location>
        <begin position="498"/>
        <end position="693"/>
    </location>
</feature>
<dbReference type="PROSITE" id="PS51885">
    <property type="entry name" value="NEPRILYSIN"/>
    <property type="match status" value="1"/>
</dbReference>
<evidence type="ECO:0000259" key="9">
    <source>
        <dbReference type="Pfam" id="PF05649"/>
    </source>
</evidence>